<sequence length="100" mass="10835">MTLTVLILKYPARKLAVNKIQGKTFTFDIRNLNAGFTGAYEVVATRNGTSDSTNYYIYRHFGGYFTCVAKTEAAKATCRGIGGKGGGWAAGSQGWAYSFD</sequence>
<protein>
    <submittedName>
        <fullName evidence="1">Uncharacterized protein</fullName>
    </submittedName>
</protein>
<dbReference type="HOGENOM" id="CLU_2301400_0_0_0"/>
<gene>
    <name evidence="1" type="ordered locus">Emin_0787</name>
</gene>
<dbReference type="AlphaFoldDB" id="B2KCU6"/>
<keyword evidence="2" id="KW-1185">Reference proteome</keyword>
<dbReference type="KEGG" id="emi:Emin_0787"/>
<organism evidence="1 2">
    <name type="scientific">Elusimicrobium minutum (strain Pei191)</name>
    <dbReference type="NCBI Taxonomy" id="445932"/>
    <lineage>
        <taxon>Bacteria</taxon>
        <taxon>Pseudomonadati</taxon>
        <taxon>Elusimicrobiota</taxon>
        <taxon>Elusimicrobia</taxon>
        <taxon>Elusimicrobiales</taxon>
        <taxon>Elusimicrobiaceae</taxon>
        <taxon>Elusimicrobium</taxon>
    </lineage>
</organism>
<dbReference type="EMBL" id="CP001055">
    <property type="protein sequence ID" value="ACC98342.1"/>
    <property type="molecule type" value="Genomic_DNA"/>
</dbReference>
<proteinExistence type="predicted"/>
<dbReference type="Proteomes" id="UP000001029">
    <property type="component" value="Chromosome"/>
</dbReference>
<evidence type="ECO:0000313" key="1">
    <source>
        <dbReference type="EMBL" id="ACC98342.1"/>
    </source>
</evidence>
<reference evidence="1 2" key="1">
    <citation type="journal article" date="2009" name="Appl. Environ. Microbiol.">
        <title>Genomic analysis of 'Elusimicrobium minutum,' the first cultivated representative of the phylum 'Elusimicrobia' (formerly termite group 1).</title>
        <authorList>
            <person name="Herlemann D.P.R."/>
            <person name="Geissinger O."/>
            <person name="Ikeda-Ohtsubo W."/>
            <person name="Kunin V."/>
            <person name="Sun H."/>
            <person name="Lapidus A."/>
            <person name="Hugenholtz P."/>
            <person name="Brune A."/>
        </authorList>
    </citation>
    <scope>NUCLEOTIDE SEQUENCE [LARGE SCALE GENOMIC DNA]</scope>
    <source>
        <strain evidence="1 2">Pei191</strain>
    </source>
</reference>
<dbReference type="STRING" id="445932.Emin_0787"/>
<accession>B2KCU6</accession>
<evidence type="ECO:0000313" key="2">
    <source>
        <dbReference type="Proteomes" id="UP000001029"/>
    </source>
</evidence>
<name>B2KCU6_ELUMP</name>